<dbReference type="Proteomes" id="UP001143856">
    <property type="component" value="Unassembled WGS sequence"/>
</dbReference>
<organism evidence="1 2">
    <name type="scientific">Xylaria curta</name>
    <dbReference type="NCBI Taxonomy" id="42375"/>
    <lineage>
        <taxon>Eukaryota</taxon>
        <taxon>Fungi</taxon>
        <taxon>Dikarya</taxon>
        <taxon>Ascomycota</taxon>
        <taxon>Pezizomycotina</taxon>
        <taxon>Sordariomycetes</taxon>
        <taxon>Xylariomycetidae</taxon>
        <taxon>Xylariales</taxon>
        <taxon>Xylariaceae</taxon>
        <taxon>Xylaria</taxon>
    </lineage>
</organism>
<protein>
    <submittedName>
        <fullName evidence="1">Uncharacterized protein</fullName>
    </submittedName>
</protein>
<accession>A0ACC1PN22</accession>
<proteinExistence type="predicted"/>
<sequence length="386" mass="43233">MASMSLQTLLFIVLQVLGHVACLQEVSDRDCNCYVTNDTSLNYFTTHNFFDFRSLGHYARVPGPIEDPIEDSSAPLTSDYFHDDHWAKVWGIQRWNNSEAVASGDRPVLMVNSPNNIYIEKNTDESASSETFMTMRTLKFEDHQSAAEFESISMAYHFLSVRMYARTIGAPGAVTAMFTYKDDGKATKLVTVQESDLEIRTMDPKNKVQYTNQPSFAKGYDVPEATRNATTPIEADWTRWSVHRMDWTPTDTTWYIDGNQVASIAFQVPRDPSQVIFNAWSDGGEWSGNMTEGTEAYLQIQWIEIVYNSTGNAKTTDKRDANAASLLSNVKRDGEGCQNICSIDETTKTGTPVLVQGAAASRMPDRILGLGLAYIWIPLLLATFLI</sequence>
<dbReference type="EMBL" id="JAPDGR010000072">
    <property type="protein sequence ID" value="KAJ2997036.1"/>
    <property type="molecule type" value="Genomic_DNA"/>
</dbReference>
<keyword evidence="2" id="KW-1185">Reference proteome</keyword>
<comment type="caution">
    <text evidence="1">The sequence shown here is derived from an EMBL/GenBank/DDBJ whole genome shotgun (WGS) entry which is preliminary data.</text>
</comment>
<evidence type="ECO:0000313" key="1">
    <source>
        <dbReference type="EMBL" id="KAJ2997036.1"/>
    </source>
</evidence>
<reference evidence="1" key="1">
    <citation type="submission" date="2022-10" db="EMBL/GenBank/DDBJ databases">
        <title>Genome Sequence of Xylaria curta.</title>
        <authorList>
            <person name="Buettner E."/>
        </authorList>
    </citation>
    <scope>NUCLEOTIDE SEQUENCE</scope>
    <source>
        <strain evidence="1">Babe10</strain>
    </source>
</reference>
<name>A0ACC1PN22_9PEZI</name>
<gene>
    <name evidence="1" type="ORF">NUW58_g779</name>
</gene>
<evidence type="ECO:0000313" key="2">
    <source>
        <dbReference type="Proteomes" id="UP001143856"/>
    </source>
</evidence>